<protein>
    <submittedName>
        <fullName evidence="1">Uncharacterized protein</fullName>
    </submittedName>
</protein>
<name>A0A151WJD6_9HYME</name>
<sequence>MRCGGGSKKRRRRMVSIRLVCRCSEEVDSFKVRVHILPMGDSEHGQSTRAVMSIAREVSLSREKASFSIRRDVSTWCNESKNETGNT</sequence>
<keyword evidence="2" id="KW-1185">Reference proteome</keyword>
<proteinExistence type="predicted"/>
<gene>
    <name evidence="1" type="ORF">ALC60_12938</name>
</gene>
<organism evidence="1 2">
    <name type="scientific">Mycetomoellerius zeteki</name>
    <dbReference type="NCBI Taxonomy" id="64791"/>
    <lineage>
        <taxon>Eukaryota</taxon>
        <taxon>Metazoa</taxon>
        <taxon>Ecdysozoa</taxon>
        <taxon>Arthropoda</taxon>
        <taxon>Hexapoda</taxon>
        <taxon>Insecta</taxon>
        <taxon>Pterygota</taxon>
        <taxon>Neoptera</taxon>
        <taxon>Endopterygota</taxon>
        <taxon>Hymenoptera</taxon>
        <taxon>Apocrita</taxon>
        <taxon>Aculeata</taxon>
        <taxon>Formicoidea</taxon>
        <taxon>Formicidae</taxon>
        <taxon>Myrmicinae</taxon>
        <taxon>Mycetomoellerius</taxon>
    </lineage>
</organism>
<dbReference type="EMBL" id="KQ983039">
    <property type="protein sequence ID" value="KYQ47979.1"/>
    <property type="molecule type" value="Genomic_DNA"/>
</dbReference>
<evidence type="ECO:0000313" key="2">
    <source>
        <dbReference type="Proteomes" id="UP000075809"/>
    </source>
</evidence>
<accession>A0A151WJD6</accession>
<reference evidence="1 2" key="1">
    <citation type="submission" date="2015-09" db="EMBL/GenBank/DDBJ databases">
        <title>Trachymyrmex zeteki WGS genome.</title>
        <authorList>
            <person name="Nygaard S."/>
            <person name="Hu H."/>
            <person name="Boomsma J."/>
            <person name="Zhang G."/>
        </authorList>
    </citation>
    <scope>NUCLEOTIDE SEQUENCE [LARGE SCALE GENOMIC DNA]</scope>
    <source>
        <strain evidence="1">Tzet28-1</strain>
        <tissue evidence="1">Whole body</tissue>
    </source>
</reference>
<dbReference type="AlphaFoldDB" id="A0A151WJD6"/>
<evidence type="ECO:0000313" key="1">
    <source>
        <dbReference type="EMBL" id="KYQ47979.1"/>
    </source>
</evidence>
<dbReference type="Proteomes" id="UP000075809">
    <property type="component" value="Unassembled WGS sequence"/>
</dbReference>